<dbReference type="Pfam" id="PF05751">
    <property type="entry name" value="FixH"/>
    <property type="match status" value="1"/>
</dbReference>
<protein>
    <submittedName>
        <fullName evidence="2">Nitrogen fixation protein FixH</fullName>
    </submittedName>
</protein>
<dbReference type="InterPro" id="IPR008620">
    <property type="entry name" value="FixH"/>
</dbReference>
<evidence type="ECO:0000256" key="1">
    <source>
        <dbReference type="SAM" id="Phobius"/>
    </source>
</evidence>
<organism evidence="2 3">
    <name type="scientific">Mesonia hippocampi</name>
    <dbReference type="NCBI Taxonomy" id="1628250"/>
    <lineage>
        <taxon>Bacteria</taxon>
        <taxon>Pseudomonadati</taxon>
        <taxon>Bacteroidota</taxon>
        <taxon>Flavobacteriia</taxon>
        <taxon>Flavobacteriales</taxon>
        <taxon>Flavobacteriaceae</taxon>
        <taxon>Mesonia</taxon>
    </lineage>
</organism>
<evidence type="ECO:0000313" key="3">
    <source>
        <dbReference type="Proteomes" id="UP000553034"/>
    </source>
</evidence>
<feature type="transmembrane region" description="Helical" evidence="1">
    <location>
        <begin position="6"/>
        <end position="27"/>
    </location>
</feature>
<name>A0A840EPI9_9FLAO</name>
<evidence type="ECO:0000313" key="2">
    <source>
        <dbReference type="EMBL" id="MBB4120058.1"/>
    </source>
</evidence>
<dbReference type="Proteomes" id="UP000553034">
    <property type="component" value="Unassembled WGS sequence"/>
</dbReference>
<dbReference type="EMBL" id="JACIFO010000016">
    <property type="protein sequence ID" value="MBB4120058.1"/>
    <property type="molecule type" value="Genomic_DNA"/>
</dbReference>
<gene>
    <name evidence="2" type="ORF">GGR32_002370</name>
</gene>
<proteinExistence type="predicted"/>
<reference evidence="2 3" key="1">
    <citation type="submission" date="2020-08" db="EMBL/GenBank/DDBJ databases">
        <title>Genomic Encyclopedia of Type Strains, Phase IV (KMG-IV): sequencing the most valuable type-strain genomes for metagenomic binning, comparative biology and taxonomic classification.</title>
        <authorList>
            <person name="Goeker M."/>
        </authorList>
    </citation>
    <scope>NUCLEOTIDE SEQUENCE [LARGE SCALE GENOMIC DNA]</scope>
    <source>
        <strain evidence="2 3">DSM 29568</strain>
    </source>
</reference>
<keyword evidence="1" id="KW-0812">Transmembrane</keyword>
<keyword evidence="1" id="KW-1133">Transmembrane helix</keyword>
<accession>A0A840EPI9</accession>
<comment type="caution">
    <text evidence="2">The sequence shown here is derived from an EMBL/GenBank/DDBJ whole genome shotgun (WGS) entry which is preliminary data.</text>
</comment>
<sequence>MNIKVNWGTGIVIAIIGFIGFILYFVVRMSVEDKFSHDLVVEEYYKQETHFQDKLDAAQNAAYLKGSPKIEKQEKGLLITFPSAWKLDQAKGTCTMYRPDNKKLDLEVPLVVKNNQFLIPDKKIVEGSYKVQLFWEKDGRPYYYTKSIFY</sequence>
<dbReference type="RefSeq" id="WP_183478391.1">
    <property type="nucleotide sequence ID" value="NZ_JACIFO010000016.1"/>
</dbReference>
<dbReference type="AlphaFoldDB" id="A0A840EPI9"/>
<keyword evidence="3" id="KW-1185">Reference proteome</keyword>
<keyword evidence="1" id="KW-0472">Membrane</keyword>